<accession>A0ABX8YHW4</accession>
<sequence>MSPSPDQKSAVVLRRASNCDLEDLIAIRIEAMRESLERLGRFDPDRARERFHSGFDASSTRRIEVSGDMVGFVVLKDHQSELLLDHLYVIPSAQGAGIGTEVLTRIFREADEIGRPIKVGALKESASNRFYIRHGFVFVESGEFDNYYVRANSNTVRLGDRRDARTDTFGSD</sequence>
<dbReference type="Pfam" id="PF13508">
    <property type="entry name" value="Acetyltransf_7"/>
    <property type="match status" value="1"/>
</dbReference>
<dbReference type="PROSITE" id="PS51186">
    <property type="entry name" value="GNAT"/>
    <property type="match status" value="1"/>
</dbReference>
<gene>
    <name evidence="2" type="ORF">J0G10_16005</name>
</gene>
<organism evidence="2 3">
    <name type="scientific">Pseudomonas germanica</name>
    <dbReference type="NCBI Taxonomy" id="2815720"/>
    <lineage>
        <taxon>Bacteria</taxon>
        <taxon>Pseudomonadati</taxon>
        <taxon>Pseudomonadota</taxon>
        <taxon>Gammaproteobacteria</taxon>
        <taxon>Pseudomonadales</taxon>
        <taxon>Pseudomonadaceae</taxon>
        <taxon>Pseudomonas</taxon>
    </lineage>
</organism>
<dbReference type="Gene3D" id="3.40.630.30">
    <property type="match status" value="1"/>
</dbReference>
<protein>
    <submittedName>
        <fullName evidence="2">GNAT family N-acetyltransferase</fullName>
    </submittedName>
</protein>
<keyword evidence="3" id="KW-1185">Reference proteome</keyword>
<dbReference type="Proteomes" id="UP000824588">
    <property type="component" value="Chromosome"/>
</dbReference>
<dbReference type="InterPro" id="IPR016181">
    <property type="entry name" value="Acyl_CoA_acyltransferase"/>
</dbReference>
<evidence type="ECO:0000313" key="3">
    <source>
        <dbReference type="Proteomes" id="UP000824588"/>
    </source>
</evidence>
<name>A0ABX8YHW4_9PSED</name>
<dbReference type="EMBL" id="CP071586">
    <property type="protein sequence ID" value="QYY79253.1"/>
    <property type="molecule type" value="Genomic_DNA"/>
</dbReference>
<dbReference type="CDD" id="cd04301">
    <property type="entry name" value="NAT_SF"/>
    <property type="match status" value="1"/>
</dbReference>
<evidence type="ECO:0000313" key="2">
    <source>
        <dbReference type="EMBL" id="QYY79253.1"/>
    </source>
</evidence>
<dbReference type="InterPro" id="IPR000182">
    <property type="entry name" value="GNAT_dom"/>
</dbReference>
<feature type="domain" description="N-acetyltransferase" evidence="1">
    <location>
        <begin position="11"/>
        <end position="163"/>
    </location>
</feature>
<dbReference type="SUPFAM" id="SSF55729">
    <property type="entry name" value="Acyl-CoA N-acyltransferases (Nat)"/>
    <property type="match status" value="1"/>
</dbReference>
<reference evidence="2 3" key="1">
    <citation type="journal article" date="2022" name="Int. J. Syst. Evol. Microbiol.">
        <title>Pseudomonas germanica sp. nov., isolated from Iris germanica rhizomes.</title>
        <authorList>
            <person name="Atanasov K.E."/>
            <person name="Galbis D.M."/>
            <person name="Gallego J."/>
            <person name="Serpico A."/>
            <person name="Bosch M."/>
            <person name="Altabella T."/>
            <person name="Ferrer A."/>
        </authorList>
    </citation>
    <scope>NUCLEOTIDE SEQUENCE [LARGE SCALE GENOMIC DNA]</scope>
    <source>
        <strain evidence="2 3">FIT28</strain>
    </source>
</reference>
<dbReference type="RefSeq" id="WP_102899748.1">
    <property type="nucleotide sequence ID" value="NZ_CP071586.1"/>
</dbReference>
<evidence type="ECO:0000259" key="1">
    <source>
        <dbReference type="PROSITE" id="PS51186"/>
    </source>
</evidence>
<proteinExistence type="predicted"/>